<accession>A0A5N8XGK7</accession>
<dbReference type="InterPro" id="IPR029063">
    <property type="entry name" value="SAM-dependent_MTases_sf"/>
</dbReference>
<dbReference type="RefSeq" id="WP_152772176.1">
    <property type="nucleotide sequence ID" value="NZ_VJZC01000094.1"/>
</dbReference>
<dbReference type="AlphaFoldDB" id="A0A5N8XGK7"/>
<reference evidence="1 2" key="1">
    <citation type="submission" date="2019-07" db="EMBL/GenBank/DDBJ databases">
        <title>New species of Amycolatopsis and Streptomyces.</title>
        <authorList>
            <person name="Duangmal K."/>
            <person name="Teo W.F.A."/>
            <person name="Lipun K."/>
        </authorList>
    </citation>
    <scope>NUCLEOTIDE SEQUENCE [LARGE SCALE GENOMIC DNA]</scope>
    <source>
        <strain evidence="1 2">NBRC 106415</strain>
    </source>
</reference>
<organism evidence="1 2">
    <name type="scientific">Streptomyces spongiae</name>
    <dbReference type="NCBI Taxonomy" id="565072"/>
    <lineage>
        <taxon>Bacteria</taxon>
        <taxon>Bacillati</taxon>
        <taxon>Actinomycetota</taxon>
        <taxon>Actinomycetes</taxon>
        <taxon>Kitasatosporales</taxon>
        <taxon>Streptomycetaceae</taxon>
        <taxon>Streptomyces</taxon>
    </lineage>
</organism>
<dbReference type="EMBL" id="VJZC01000094">
    <property type="protein sequence ID" value="MPY58640.1"/>
    <property type="molecule type" value="Genomic_DNA"/>
</dbReference>
<sequence>MALGGITKQATGFLARAYDSLSRPLHPSVAELIGRNIRSADGPWLEPFNGQHARQRMFRSLVGAVRPAALFESGSYRGASTRFLWHVSGKPVYTAEKNPNFARYVAREFRHVPEVKVLNHDSRDALQLLHSGGHIASSEPFLCYLDAHWNADIPLRDEVAFVLRNWPLSVIVIDDFKVPDDDGYGFDVYGRTELSLAYLGQAVGDSDILWPSCPARAETGYRRGCVVLASPKLAAIVGELPELRRIPGLTVTG</sequence>
<dbReference type="SUPFAM" id="SSF53335">
    <property type="entry name" value="S-adenosyl-L-methionine-dependent methyltransferases"/>
    <property type="match status" value="1"/>
</dbReference>
<name>A0A5N8XGK7_9ACTN</name>
<evidence type="ECO:0008006" key="3">
    <source>
        <dbReference type="Google" id="ProtNLM"/>
    </source>
</evidence>
<protein>
    <recommendedName>
        <fullName evidence="3">Class I SAM-dependent methyltransferase</fullName>
    </recommendedName>
</protein>
<proteinExistence type="predicted"/>
<evidence type="ECO:0000313" key="1">
    <source>
        <dbReference type="EMBL" id="MPY58640.1"/>
    </source>
</evidence>
<dbReference type="Proteomes" id="UP000400924">
    <property type="component" value="Unassembled WGS sequence"/>
</dbReference>
<dbReference type="OrthoDB" id="6017462at2"/>
<dbReference type="Gene3D" id="3.40.50.150">
    <property type="entry name" value="Vaccinia Virus protein VP39"/>
    <property type="match status" value="1"/>
</dbReference>
<comment type="caution">
    <text evidence="1">The sequence shown here is derived from an EMBL/GenBank/DDBJ whole genome shotgun (WGS) entry which is preliminary data.</text>
</comment>
<evidence type="ECO:0000313" key="2">
    <source>
        <dbReference type="Proteomes" id="UP000400924"/>
    </source>
</evidence>
<gene>
    <name evidence="1" type="ORF">FNH08_16160</name>
</gene>
<keyword evidence="2" id="KW-1185">Reference proteome</keyword>